<keyword evidence="2" id="KW-1185">Reference proteome</keyword>
<dbReference type="SUPFAM" id="SSF56059">
    <property type="entry name" value="Glutathione synthetase ATP-binding domain-like"/>
    <property type="match status" value="1"/>
</dbReference>
<name>N1Q4W1_DOTSN</name>
<dbReference type="HOGENOM" id="CLU_026180_0_1_1"/>
<evidence type="ECO:0008006" key="3">
    <source>
        <dbReference type="Google" id="ProtNLM"/>
    </source>
</evidence>
<dbReference type="eggNOG" id="ENOG502QTVX">
    <property type="taxonomic scope" value="Eukaryota"/>
</dbReference>
<protein>
    <recommendedName>
        <fullName evidence="3">ATP-grasp domain-containing protein</fullName>
    </recommendedName>
</protein>
<dbReference type="OMA" id="WEFIQFV"/>
<accession>N1Q4W1</accession>
<evidence type="ECO:0000313" key="1">
    <source>
        <dbReference type="EMBL" id="EME49769.1"/>
    </source>
</evidence>
<dbReference type="Gene3D" id="3.30.470.20">
    <property type="entry name" value="ATP-grasp fold, B domain"/>
    <property type="match status" value="1"/>
</dbReference>
<proteinExistence type="predicted"/>
<dbReference type="Proteomes" id="UP000016933">
    <property type="component" value="Unassembled WGS sequence"/>
</dbReference>
<dbReference type="AlphaFoldDB" id="N1Q4W1"/>
<dbReference type="OrthoDB" id="186626at2759"/>
<reference evidence="1 2" key="2">
    <citation type="journal article" date="2012" name="PLoS Pathog.">
        <title>Diverse lifestyles and strategies of plant pathogenesis encoded in the genomes of eighteen Dothideomycetes fungi.</title>
        <authorList>
            <person name="Ohm R.A."/>
            <person name="Feau N."/>
            <person name="Henrissat B."/>
            <person name="Schoch C.L."/>
            <person name="Horwitz B.A."/>
            <person name="Barry K.W."/>
            <person name="Condon B.J."/>
            <person name="Copeland A.C."/>
            <person name="Dhillon B."/>
            <person name="Glaser F."/>
            <person name="Hesse C.N."/>
            <person name="Kosti I."/>
            <person name="LaButti K."/>
            <person name="Lindquist E.A."/>
            <person name="Lucas S."/>
            <person name="Salamov A.A."/>
            <person name="Bradshaw R.E."/>
            <person name="Ciuffetti L."/>
            <person name="Hamelin R.C."/>
            <person name="Kema G.H.J."/>
            <person name="Lawrence C."/>
            <person name="Scott J.A."/>
            <person name="Spatafora J.W."/>
            <person name="Turgeon B.G."/>
            <person name="de Wit P.J.G.M."/>
            <person name="Zhong S."/>
            <person name="Goodwin S.B."/>
            <person name="Grigoriev I.V."/>
        </authorList>
    </citation>
    <scope>NUCLEOTIDE SEQUENCE [LARGE SCALE GENOMIC DNA]</scope>
    <source>
        <strain evidence="2">NZE10 / CBS 128990</strain>
    </source>
</reference>
<dbReference type="EMBL" id="KB446535">
    <property type="protein sequence ID" value="EME49769.1"/>
    <property type="molecule type" value="Genomic_DNA"/>
</dbReference>
<reference evidence="2" key="1">
    <citation type="journal article" date="2012" name="PLoS Genet.">
        <title>The genomes of the fungal plant pathogens Cladosporium fulvum and Dothistroma septosporum reveal adaptation to different hosts and lifestyles but also signatures of common ancestry.</title>
        <authorList>
            <person name="de Wit P.J.G.M."/>
            <person name="van der Burgt A."/>
            <person name="Oekmen B."/>
            <person name="Stergiopoulos I."/>
            <person name="Abd-Elsalam K.A."/>
            <person name="Aerts A.L."/>
            <person name="Bahkali A.H."/>
            <person name="Beenen H.G."/>
            <person name="Chettri P."/>
            <person name="Cox M.P."/>
            <person name="Datema E."/>
            <person name="de Vries R.P."/>
            <person name="Dhillon B."/>
            <person name="Ganley A.R."/>
            <person name="Griffiths S.A."/>
            <person name="Guo Y."/>
            <person name="Hamelin R.C."/>
            <person name="Henrissat B."/>
            <person name="Kabir M.S."/>
            <person name="Jashni M.K."/>
            <person name="Kema G."/>
            <person name="Klaubauf S."/>
            <person name="Lapidus A."/>
            <person name="Levasseur A."/>
            <person name="Lindquist E."/>
            <person name="Mehrabi R."/>
            <person name="Ohm R.A."/>
            <person name="Owen T.J."/>
            <person name="Salamov A."/>
            <person name="Schwelm A."/>
            <person name="Schijlen E."/>
            <person name="Sun H."/>
            <person name="van den Burg H.A."/>
            <person name="van Ham R.C.H.J."/>
            <person name="Zhang S."/>
            <person name="Goodwin S.B."/>
            <person name="Grigoriev I.V."/>
            <person name="Collemare J."/>
            <person name="Bradshaw R.E."/>
        </authorList>
    </citation>
    <scope>NUCLEOTIDE SEQUENCE [LARGE SCALE GENOMIC DNA]</scope>
    <source>
        <strain evidence="2">NZE10 / CBS 128990</strain>
    </source>
</reference>
<dbReference type="Gene3D" id="3.40.50.20">
    <property type="match status" value="1"/>
</dbReference>
<organism evidence="1 2">
    <name type="scientific">Dothistroma septosporum (strain NZE10 / CBS 128990)</name>
    <name type="common">Red band needle blight fungus</name>
    <name type="synonym">Mycosphaerella pini</name>
    <dbReference type="NCBI Taxonomy" id="675120"/>
    <lineage>
        <taxon>Eukaryota</taxon>
        <taxon>Fungi</taxon>
        <taxon>Dikarya</taxon>
        <taxon>Ascomycota</taxon>
        <taxon>Pezizomycotina</taxon>
        <taxon>Dothideomycetes</taxon>
        <taxon>Dothideomycetidae</taxon>
        <taxon>Mycosphaerellales</taxon>
        <taxon>Mycosphaerellaceae</taxon>
        <taxon>Dothistroma</taxon>
    </lineage>
</organism>
<gene>
    <name evidence="1" type="ORF">DOTSEDRAFT_58952</name>
</gene>
<evidence type="ECO:0000313" key="2">
    <source>
        <dbReference type="Proteomes" id="UP000016933"/>
    </source>
</evidence>
<sequence>MVLPLDSDSPCASHSYVRSSTSLRTQLDGLLSSSQLHSLSILLSNGRFPASLDLARQLSKAGHKVFCVDPTRYHICKFSFAASQSKQVPAPRDTPLDYIEAVKYYAVKWDIDMILPVHQEIFFLAGSGEPEILSRLFAPSFELLIRLYHKFEFSKLMGIAGLRVPETYLCKSMNDVTNLPVHKYPHGMVLKPCFGRAATRLHHLKPGQPLSDDLVIDEHHHYIAQEWLVGNQYCSYSVVQEGRLEATGLYPVLGTTYGHESVFLQQMFHAGIYDYIRSFVSSMPSFSGQIAFDFIEDANGIWAIDCNPRATSGVHLWSDTTHLARAITGTLPKEDIERPIRPPRRMLGHEPRFQVASGMLMWKHEPATIKVWATYMRRLLFTRDVVWKWRDPMPILAQPFLLSDFYRMCRRKNMPLPAVFQEQLVWEPRGWEWETVQMMLSKTDVEGDEYYDCVESPQTATP</sequence>